<evidence type="ECO:0000256" key="5">
    <source>
        <dbReference type="ARBA" id="ARBA00022785"/>
    </source>
</evidence>
<evidence type="ECO:0000256" key="9">
    <source>
        <dbReference type="SAM" id="MobiDB-lite"/>
    </source>
</evidence>
<dbReference type="PROSITE" id="PS50077">
    <property type="entry name" value="HEAT_REPEAT"/>
    <property type="match status" value="1"/>
</dbReference>
<dbReference type="PROSITE" id="PS00198">
    <property type="entry name" value="4FE4S_FER_1"/>
    <property type="match status" value="1"/>
</dbReference>
<dbReference type="HOGENOM" id="CLU_030790_0_0_0"/>
<dbReference type="SUPFAM" id="SSF46548">
    <property type="entry name" value="alpha-helical ferredoxin"/>
    <property type="match status" value="1"/>
</dbReference>
<dbReference type="GO" id="GO:0046872">
    <property type="term" value="F:metal ion binding"/>
    <property type="evidence" value="ECO:0007669"/>
    <property type="project" value="UniProtKB-KW"/>
</dbReference>
<dbReference type="InterPro" id="IPR004453">
    <property type="entry name" value="QueG"/>
</dbReference>
<evidence type="ECO:0000313" key="11">
    <source>
        <dbReference type="EMBL" id="AGA27283.1"/>
    </source>
</evidence>
<evidence type="ECO:0000256" key="2">
    <source>
        <dbReference type="ARBA" id="ARBA00022490"/>
    </source>
</evidence>
<keyword evidence="2" id="KW-0963">Cytoplasm</keyword>
<dbReference type="PANTHER" id="PTHR30002">
    <property type="entry name" value="EPOXYQUEUOSINE REDUCTASE"/>
    <property type="match status" value="1"/>
</dbReference>
<name>L0DEN8_SINAD</name>
<dbReference type="GO" id="GO:0051539">
    <property type="term" value="F:4 iron, 4 sulfur cluster binding"/>
    <property type="evidence" value="ECO:0007669"/>
    <property type="project" value="UniProtKB-KW"/>
</dbReference>
<evidence type="ECO:0000256" key="6">
    <source>
        <dbReference type="ARBA" id="ARBA00023002"/>
    </source>
</evidence>
<dbReference type="STRING" id="886293.Sinac_3000"/>
<dbReference type="PANTHER" id="PTHR30002:SF4">
    <property type="entry name" value="EPOXYQUEUOSINE REDUCTASE"/>
    <property type="match status" value="1"/>
</dbReference>
<dbReference type="FunFam" id="3.30.70.20:FF:000037">
    <property type="entry name" value="Epoxyqueuosine reductase"/>
    <property type="match status" value="1"/>
</dbReference>
<sequence>MEPDLTARLKAEAMRLGFDQVGIAPAVSPSSYPHYLEWLQAGHAAGMGYLERQAEARAHPDRLLEGVRSIVVASFVYGRPAPEPAGPTQGKVARYARAADYHEVFWRRLEALLDWLKVEQPGLRGRAVADTAPLLERDFARLAGLGWVGKNTMLINRRLGSFTLLGGLLLDLELKYDPPHESSHCGTCTRCLDACPTDAFTGPYQLDARRCISYWTIEHKGPIPDDVAGQLDGWVFGCDVCQDVCPWNRKAAAGKEPALDPGEAWAHPNLLDWLTEDPATFSRAIKGTALSRSKRSGLLRNAAAVLGASGEASAVPALSALLDDADPVIRSSVARALGQIASDEAVKALEAHGNDQDPLAHDAIQRALTNSRRDRADSDNPLSV</sequence>
<dbReference type="NCBIfam" id="TIGR00276">
    <property type="entry name" value="tRNA epoxyqueuosine(34) reductase QueG"/>
    <property type="match status" value="1"/>
</dbReference>
<dbReference type="OrthoDB" id="9784571at2"/>
<feature type="region of interest" description="Disordered" evidence="9">
    <location>
        <begin position="351"/>
        <end position="384"/>
    </location>
</feature>
<evidence type="ECO:0000256" key="1">
    <source>
        <dbReference type="ARBA" id="ARBA00022485"/>
    </source>
</evidence>
<proteinExistence type="predicted"/>
<dbReference type="InterPro" id="IPR004155">
    <property type="entry name" value="PBS_lyase_HEAT"/>
</dbReference>
<accession>L0DEN8</accession>
<dbReference type="InterPro" id="IPR013542">
    <property type="entry name" value="QueG_DUF1730"/>
</dbReference>
<dbReference type="KEGG" id="saci:Sinac_3000"/>
<dbReference type="SUPFAM" id="SSF48371">
    <property type="entry name" value="ARM repeat"/>
    <property type="match status" value="1"/>
</dbReference>
<evidence type="ECO:0000256" key="4">
    <source>
        <dbReference type="ARBA" id="ARBA00022723"/>
    </source>
</evidence>
<dbReference type="Proteomes" id="UP000010798">
    <property type="component" value="Chromosome"/>
</dbReference>
<dbReference type="Pfam" id="PF13646">
    <property type="entry name" value="HEAT_2"/>
    <property type="match status" value="1"/>
</dbReference>
<keyword evidence="8" id="KW-0411">Iron-sulfur</keyword>
<dbReference type="InterPro" id="IPR017900">
    <property type="entry name" value="4Fe4S_Fe_S_CS"/>
</dbReference>
<organism evidence="11 12">
    <name type="scientific">Singulisphaera acidiphila (strain ATCC BAA-1392 / DSM 18658 / VKM B-2454 / MOB10)</name>
    <dbReference type="NCBI Taxonomy" id="886293"/>
    <lineage>
        <taxon>Bacteria</taxon>
        <taxon>Pseudomonadati</taxon>
        <taxon>Planctomycetota</taxon>
        <taxon>Planctomycetia</taxon>
        <taxon>Isosphaerales</taxon>
        <taxon>Isosphaeraceae</taxon>
        <taxon>Singulisphaera</taxon>
    </lineage>
</organism>
<keyword evidence="12" id="KW-1185">Reference proteome</keyword>
<dbReference type="Pfam" id="PF13484">
    <property type="entry name" value="Fer4_16"/>
    <property type="match status" value="1"/>
</dbReference>
<keyword evidence="3" id="KW-0819">tRNA processing</keyword>
<dbReference type="InterPro" id="IPR021133">
    <property type="entry name" value="HEAT_type_2"/>
</dbReference>
<evidence type="ECO:0000313" key="12">
    <source>
        <dbReference type="Proteomes" id="UP000010798"/>
    </source>
</evidence>
<feature type="domain" description="4Fe-4S ferredoxin-type" evidence="10">
    <location>
        <begin position="176"/>
        <end position="205"/>
    </location>
</feature>
<gene>
    <name evidence="11" type="ordered locus">Sinac_3000</name>
</gene>
<feature type="compositionally biased region" description="Basic and acidic residues" evidence="9">
    <location>
        <begin position="351"/>
        <end position="364"/>
    </location>
</feature>
<reference evidence="11 12" key="1">
    <citation type="submission" date="2012-02" db="EMBL/GenBank/DDBJ databases">
        <title>Complete sequence of chromosome of Singulisphaera acidiphila DSM 18658.</title>
        <authorList>
            <consortium name="US DOE Joint Genome Institute (JGI-PGF)"/>
            <person name="Lucas S."/>
            <person name="Copeland A."/>
            <person name="Lapidus A."/>
            <person name="Glavina del Rio T."/>
            <person name="Dalin E."/>
            <person name="Tice H."/>
            <person name="Bruce D."/>
            <person name="Goodwin L."/>
            <person name="Pitluck S."/>
            <person name="Peters L."/>
            <person name="Ovchinnikova G."/>
            <person name="Chertkov O."/>
            <person name="Kyrpides N."/>
            <person name="Mavromatis K."/>
            <person name="Ivanova N."/>
            <person name="Brettin T."/>
            <person name="Detter J.C."/>
            <person name="Han C."/>
            <person name="Larimer F."/>
            <person name="Land M."/>
            <person name="Hauser L."/>
            <person name="Markowitz V."/>
            <person name="Cheng J.-F."/>
            <person name="Hugenholtz P."/>
            <person name="Woyke T."/>
            <person name="Wu D."/>
            <person name="Tindall B."/>
            <person name="Pomrenke H."/>
            <person name="Brambilla E."/>
            <person name="Klenk H.-P."/>
            <person name="Eisen J.A."/>
        </authorList>
    </citation>
    <scope>NUCLEOTIDE SEQUENCE [LARGE SCALE GENOMIC DNA]</scope>
    <source>
        <strain evidence="12">ATCC BAA-1392 / DSM 18658 / VKM B-2454 / MOB10</strain>
    </source>
</reference>
<dbReference type="AlphaFoldDB" id="L0DEN8"/>
<evidence type="ECO:0000259" key="10">
    <source>
        <dbReference type="PROSITE" id="PS51379"/>
    </source>
</evidence>
<keyword evidence="5" id="KW-0671">Queuosine biosynthesis</keyword>
<dbReference type="Gene3D" id="3.30.70.20">
    <property type="match status" value="1"/>
</dbReference>
<dbReference type="GO" id="GO:0008616">
    <property type="term" value="P:tRNA queuosine(34) biosynthetic process"/>
    <property type="evidence" value="ECO:0007669"/>
    <property type="project" value="UniProtKB-KW"/>
</dbReference>
<protein>
    <submittedName>
        <fullName evidence="11">Uncharacterized Fe-S protein</fullName>
    </submittedName>
</protein>
<dbReference type="Pfam" id="PF08331">
    <property type="entry name" value="QueG_DUF1730"/>
    <property type="match status" value="1"/>
</dbReference>
<dbReference type="InterPro" id="IPR017896">
    <property type="entry name" value="4Fe4S_Fe-S-bd"/>
</dbReference>
<dbReference type="PROSITE" id="PS51379">
    <property type="entry name" value="4FE4S_FER_2"/>
    <property type="match status" value="1"/>
</dbReference>
<keyword evidence="4" id="KW-0479">Metal-binding</keyword>
<dbReference type="Gene3D" id="1.25.10.10">
    <property type="entry name" value="Leucine-rich Repeat Variant"/>
    <property type="match status" value="1"/>
</dbReference>
<dbReference type="InterPro" id="IPR011989">
    <property type="entry name" value="ARM-like"/>
</dbReference>
<evidence type="ECO:0000256" key="8">
    <source>
        <dbReference type="ARBA" id="ARBA00023014"/>
    </source>
</evidence>
<keyword evidence="6" id="KW-0560">Oxidoreductase</keyword>
<evidence type="ECO:0000256" key="3">
    <source>
        <dbReference type="ARBA" id="ARBA00022694"/>
    </source>
</evidence>
<dbReference type="GO" id="GO:0052693">
    <property type="term" value="F:epoxyqueuosine reductase activity"/>
    <property type="evidence" value="ECO:0007669"/>
    <property type="project" value="TreeGrafter"/>
</dbReference>
<dbReference type="SMART" id="SM00567">
    <property type="entry name" value="EZ_HEAT"/>
    <property type="match status" value="2"/>
</dbReference>
<dbReference type="InterPro" id="IPR016024">
    <property type="entry name" value="ARM-type_fold"/>
</dbReference>
<dbReference type="RefSeq" id="WP_015246432.1">
    <property type="nucleotide sequence ID" value="NC_019892.1"/>
</dbReference>
<dbReference type="eggNOG" id="COG1600">
    <property type="taxonomic scope" value="Bacteria"/>
</dbReference>
<evidence type="ECO:0000256" key="7">
    <source>
        <dbReference type="ARBA" id="ARBA00023004"/>
    </source>
</evidence>
<keyword evidence="7" id="KW-0408">Iron</keyword>
<dbReference type="EMBL" id="CP003364">
    <property type="protein sequence ID" value="AGA27283.1"/>
    <property type="molecule type" value="Genomic_DNA"/>
</dbReference>
<keyword evidence="1" id="KW-0004">4Fe-4S</keyword>